<organism evidence="3 4">
    <name type="scientific">Leptotrombidium deliense</name>
    <dbReference type="NCBI Taxonomy" id="299467"/>
    <lineage>
        <taxon>Eukaryota</taxon>
        <taxon>Metazoa</taxon>
        <taxon>Ecdysozoa</taxon>
        <taxon>Arthropoda</taxon>
        <taxon>Chelicerata</taxon>
        <taxon>Arachnida</taxon>
        <taxon>Acari</taxon>
        <taxon>Acariformes</taxon>
        <taxon>Trombidiformes</taxon>
        <taxon>Prostigmata</taxon>
        <taxon>Anystina</taxon>
        <taxon>Parasitengona</taxon>
        <taxon>Trombiculoidea</taxon>
        <taxon>Trombiculidae</taxon>
        <taxon>Leptotrombidium</taxon>
    </lineage>
</organism>
<reference evidence="3 4" key="1">
    <citation type="journal article" date="2018" name="Gigascience">
        <title>Genomes of trombidid mites reveal novel predicted allergens and laterally-transferred genes associated with secondary metabolism.</title>
        <authorList>
            <person name="Dong X."/>
            <person name="Chaisiri K."/>
            <person name="Xia D."/>
            <person name="Armstrong S.D."/>
            <person name="Fang Y."/>
            <person name="Donnelly M.J."/>
            <person name="Kadowaki T."/>
            <person name="McGarry J.W."/>
            <person name="Darby A.C."/>
            <person name="Makepeace B.L."/>
        </authorList>
    </citation>
    <scope>NUCLEOTIDE SEQUENCE [LARGE SCALE GENOMIC DNA]</scope>
    <source>
        <strain evidence="3">UoL-UT</strain>
    </source>
</reference>
<dbReference type="Proteomes" id="UP000288716">
    <property type="component" value="Unassembled WGS sequence"/>
</dbReference>
<dbReference type="Pfam" id="PF13848">
    <property type="entry name" value="Thioredoxin_6"/>
    <property type="match status" value="1"/>
</dbReference>
<dbReference type="EMBL" id="NCKV01004995">
    <property type="protein sequence ID" value="RWS24346.1"/>
    <property type="molecule type" value="Genomic_DNA"/>
</dbReference>
<sequence>NADDRNIQLSNEVLKELENIDDDCDKHKLPLVKIEDELLAKAYGVDDELPVLVYFEKQIPSVYQGDLMNEDKVLQWLTKQLVQDEIEEVTEKMLDALIERTAHIAVLFYNSKDKRNAAILKELEHIDDDCDRNGIVFVKTDDLEAADKYNVRDKLPTIVFFENEVPAIYDGDISNEDNVLKWLIEQQNSVEIEDINSKTLSALIKNAGSVAVLFYDSDSPKSASVLKELENIDDDTDKYDIPFVKIDDDKLAKEYGVMDELPIIVYFENKLPTVYEGDLHREEEVLQWLVKQRTEDTIEEVTEEILSDLILDRQYVLVFFAPDHCKECKDILHQLEHIDDDTDDHGILFVTTDDLELAKSKAKITNFPALVLFRNGEPTIYEGNMHKADEVLEWVTSEEALDTPDQIEEINEKMFDKLLSKSHFVAVLFSKEKSCTECEKVLEQLENIDHLAEEQDIDFVKITEPKIAKEYSVTNFPTLVLFKRRFPIYYEGDLKNEDAVLKWLMDNKGQKEDVIELVNKKMLQVLINDVENIAVFFYDKDRCSVCDKILVELEHIDDDTDKYGIHFVKCEETGYARDLGISQLPALVYFENGAPSLYDGDLLEEEAVLDWLVKQKTEETIENINRDILFKMIADKEYLAVFFYKDDDDESDEIIEHLENIDDDCGDYEVYLVKIIDNLIAKKYGIRNPPGLVFFRRGKPVKYEGNLFEEEEVLEWLTRPENMESSDAIERVNKRMFERLLGKVNYLAVLFYSKDDCKQCDRVLEELEKIDDEADSAGIKFVKIEDLALAKGFGVYALPALVFFKKGLNDNEPIIYAGDLKKGEKILEWLIAQKDPNLDKIEDVEGDLLRSLIESTDHVAVYFYSETCEECNAVLDDLENIDTDTDRYGISFVKTGDTDAAEEYGVKTFPSLLYFEKQQPNYYEGDISAEEDVLQWLVQQRTEDTIESVNRELLEQLIESTHYLVVFFYKPHCRACDIVLEELEHIDDECDIYGIHMVKIQDIPLAKRYGIRTFPALMYFRNGNPLLFDGTLEILQSCGELFIHLLKGDLRNEDSVLEWLIDDENRELQDEIEDVNARMLEKLVDESPFLVVLFYDVDCPECDEVLFELEKIDDELDLFGIDFVKVNDPAAARIWNVHSFPALAYFRKKESTFYDGDLLEEEKLLNWLTSEEVFELKDEIEEVNRKMLDKLLQDNDFVAVYFYENDCYDCEEILKELERIDDEADDLDIMFVKIRDLRYARKYGIVTMPSLVFFRKRFPSLYRGDLMVEEEVLNWLRKNRYRHPEISIFMICIFAVTLGFILYTIFLLFFIRPKEKKE</sequence>
<keyword evidence="4" id="KW-1185">Reference proteome</keyword>
<dbReference type="VEuPathDB" id="VectorBase:LDEU007694"/>
<feature type="domain" description="Thioredoxin" evidence="2">
    <location>
        <begin position="260"/>
        <end position="400"/>
    </location>
</feature>
<dbReference type="PROSITE" id="PS51352">
    <property type="entry name" value="THIOREDOXIN_2"/>
    <property type="match status" value="3"/>
</dbReference>
<dbReference type="OrthoDB" id="10264505at2759"/>
<keyword evidence="1" id="KW-1133">Transmembrane helix</keyword>
<evidence type="ECO:0000313" key="3">
    <source>
        <dbReference type="EMBL" id="RWS24346.1"/>
    </source>
</evidence>
<dbReference type="PANTHER" id="PTHR19991">
    <property type="entry name" value="L 2 01289"/>
    <property type="match status" value="1"/>
</dbReference>
<dbReference type="CDD" id="cd02961">
    <property type="entry name" value="PDI_a_family"/>
    <property type="match status" value="6"/>
</dbReference>
<dbReference type="PANTHER" id="PTHR19991:SF3">
    <property type="entry name" value="LETHAL (2) 01289, ISOFORM F"/>
    <property type="match status" value="1"/>
</dbReference>
<keyword evidence="1" id="KW-0472">Membrane</keyword>
<dbReference type="STRING" id="299467.A0A443S9V8"/>
<proteinExistence type="predicted"/>
<feature type="non-terminal residue" evidence="3">
    <location>
        <position position="1"/>
    </location>
</feature>
<dbReference type="InterPro" id="IPR013766">
    <property type="entry name" value="Thioredoxin_domain"/>
</dbReference>
<dbReference type="Gene3D" id="3.40.30.10">
    <property type="entry name" value="Glutaredoxin"/>
    <property type="match status" value="11"/>
</dbReference>
<gene>
    <name evidence="3" type="ORF">B4U80_03687</name>
</gene>
<feature type="transmembrane region" description="Helical" evidence="1">
    <location>
        <begin position="1286"/>
        <end position="1311"/>
    </location>
</feature>
<name>A0A443S9V8_9ACAR</name>
<feature type="domain" description="Thioredoxin" evidence="2">
    <location>
        <begin position="829"/>
        <end position="942"/>
    </location>
</feature>
<keyword evidence="1" id="KW-0812">Transmembrane</keyword>
<evidence type="ECO:0000259" key="2">
    <source>
        <dbReference type="PROSITE" id="PS51352"/>
    </source>
</evidence>
<comment type="caution">
    <text evidence="3">The sequence shown here is derived from an EMBL/GenBank/DDBJ whole genome shotgun (WGS) entry which is preliminary data.</text>
</comment>
<dbReference type="Pfam" id="PF00085">
    <property type="entry name" value="Thioredoxin"/>
    <property type="match status" value="2"/>
</dbReference>
<dbReference type="SUPFAM" id="SSF52833">
    <property type="entry name" value="Thioredoxin-like"/>
    <property type="match status" value="12"/>
</dbReference>
<accession>A0A443S9V8</accession>
<feature type="domain" description="Thioredoxin" evidence="2">
    <location>
        <begin position="1045"/>
        <end position="1193"/>
    </location>
</feature>
<evidence type="ECO:0000256" key="1">
    <source>
        <dbReference type="SAM" id="Phobius"/>
    </source>
</evidence>
<protein>
    <recommendedName>
        <fullName evidence="2">Thioredoxin domain-containing protein</fullName>
    </recommendedName>
</protein>
<dbReference type="CDD" id="cd02947">
    <property type="entry name" value="TRX_family"/>
    <property type="match status" value="1"/>
</dbReference>
<dbReference type="InterPro" id="IPR036249">
    <property type="entry name" value="Thioredoxin-like_sf"/>
</dbReference>
<evidence type="ECO:0000313" key="4">
    <source>
        <dbReference type="Proteomes" id="UP000288716"/>
    </source>
</evidence>